<evidence type="ECO:0000313" key="10">
    <source>
        <dbReference type="EMBL" id="NMH92154.1"/>
    </source>
</evidence>
<keyword evidence="6 8" id="KW-1133">Transmembrane helix</keyword>
<dbReference type="Pfam" id="PF00528">
    <property type="entry name" value="BPD_transp_1"/>
    <property type="match status" value="1"/>
</dbReference>
<gene>
    <name evidence="10" type="primary">ehuD</name>
    <name evidence="10" type="ORF">HF519_11355</name>
</gene>
<evidence type="ECO:0000259" key="9">
    <source>
        <dbReference type="PROSITE" id="PS50928"/>
    </source>
</evidence>
<keyword evidence="11" id="KW-1185">Reference proteome</keyword>
<evidence type="ECO:0000256" key="2">
    <source>
        <dbReference type="ARBA" id="ARBA00022448"/>
    </source>
</evidence>
<dbReference type="PROSITE" id="PS50928">
    <property type="entry name" value="ABC_TM1"/>
    <property type="match status" value="1"/>
</dbReference>
<dbReference type="RefSeq" id="WP_169412871.1">
    <property type="nucleotide sequence ID" value="NZ_JAAXKZ010000032.1"/>
</dbReference>
<dbReference type="InterPro" id="IPR043429">
    <property type="entry name" value="ArtM/GltK/GlnP/TcyL/YhdX-like"/>
</dbReference>
<accession>A0A848DI54</accession>
<dbReference type="SUPFAM" id="SSF161098">
    <property type="entry name" value="MetI-like"/>
    <property type="match status" value="1"/>
</dbReference>
<proteinExistence type="inferred from homology"/>
<evidence type="ECO:0000256" key="1">
    <source>
        <dbReference type="ARBA" id="ARBA00004651"/>
    </source>
</evidence>
<dbReference type="InterPro" id="IPR000515">
    <property type="entry name" value="MetI-like"/>
</dbReference>
<name>A0A848DI54_9PSEU</name>
<dbReference type="GO" id="GO:0022857">
    <property type="term" value="F:transmembrane transporter activity"/>
    <property type="evidence" value="ECO:0007669"/>
    <property type="project" value="InterPro"/>
</dbReference>
<reference evidence="10 11" key="1">
    <citation type="submission" date="2020-04" db="EMBL/GenBank/DDBJ databases">
        <authorList>
            <person name="Klaysubun C."/>
            <person name="Duangmal K."/>
            <person name="Lipun K."/>
        </authorList>
    </citation>
    <scope>NUCLEOTIDE SEQUENCE [LARGE SCALE GENOMIC DNA]</scope>
    <source>
        <strain evidence="10 11">DSM 45300</strain>
    </source>
</reference>
<dbReference type="InterPro" id="IPR010065">
    <property type="entry name" value="AA_ABC_transptr_permease_3TM"/>
</dbReference>
<keyword evidence="2 8" id="KW-0813">Transport</keyword>
<keyword evidence="5" id="KW-0029">Amino-acid transport</keyword>
<dbReference type="InterPro" id="IPR014341">
    <property type="entry name" value="Ectoine_EhuD"/>
</dbReference>
<comment type="caution">
    <text evidence="10">The sequence shown here is derived from an EMBL/GenBank/DDBJ whole genome shotgun (WGS) entry which is preliminary data.</text>
</comment>
<feature type="domain" description="ABC transmembrane type-1" evidence="9">
    <location>
        <begin position="21"/>
        <end position="209"/>
    </location>
</feature>
<evidence type="ECO:0000256" key="6">
    <source>
        <dbReference type="ARBA" id="ARBA00022989"/>
    </source>
</evidence>
<dbReference type="AlphaFoldDB" id="A0A848DI54"/>
<protein>
    <submittedName>
        <fullName evidence="10">Ectoine/hydroxyectoine ABC transporter permease subunit EhuD</fullName>
    </submittedName>
</protein>
<sequence>MSPLWDWDYAWSILPDLLRALVVTIQITLLGSLVALVLGLVIAVLRRARIPVVDRVLWALVEFIRSTPLLVQVFFLFFVLPQFGIVLSAFVVGVIGLGVHYATYTSEVYRAGIDAVPRGQWEAATALSLSRSRTWTGVILPQAIPRVLPALGNYVISMFKEVPLLIGIGVVEVVNEAREIASETFRPVEPYTIAGLLFLLLSYPASMLVRRLERRRAAV</sequence>
<keyword evidence="4 8" id="KW-0812">Transmembrane</keyword>
<dbReference type="Proteomes" id="UP000586918">
    <property type="component" value="Unassembled WGS sequence"/>
</dbReference>
<comment type="similarity">
    <text evidence="8">Belongs to the binding-protein-dependent transport system permease family.</text>
</comment>
<dbReference type="InterPro" id="IPR035906">
    <property type="entry name" value="MetI-like_sf"/>
</dbReference>
<feature type="transmembrane region" description="Helical" evidence="8">
    <location>
        <begin position="20"/>
        <end position="45"/>
    </location>
</feature>
<evidence type="ECO:0000256" key="3">
    <source>
        <dbReference type="ARBA" id="ARBA00022475"/>
    </source>
</evidence>
<dbReference type="CDD" id="cd06261">
    <property type="entry name" value="TM_PBP2"/>
    <property type="match status" value="1"/>
</dbReference>
<dbReference type="NCBIfam" id="TIGR03003">
    <property type="entry name" value="ectoine_ehuD"/>
    <property type="match status" value="1"/>
</dbReference>
<evidence type="ECO:0000256" key="7">
    <source>
        <dbReference type="ARBA" id="ARBA00023136"/>
    </source>
</evidence>
<dbReference type="PANTHER" id="PTHR30614">
    <property type="entry name" value="MEMBRANE COMPONENT OF AMINO ACID ABC TRANSPORTER"/>
    <property type="match status" value="1"/>
</dbReference>
<organism evidence="10 11">
    <name type="scientific">Pseudonocardia bannensis</name>
    <dbReference type="NCBI Taxonomy" id="630973"/>
    <lineage>
        <taxon>Bacteria</taxon>
        <taxon>Bacillati</taxon>
        <taxon>Actinomycetota</taxon>
        <taxon>Actinomycetes</taxon>
        <taxon>Pseudonocardiales</taxon>
        <taxon>Pseudonocardiaceae</taxon>
        <taxon>Pseudonocardia</taxon>
    </lineage>
</organism>
<keyword evidence="3" id="KW-1003">Cell membrane</keyword>
<dbReference type="NCBIfam" id="TIGR01726">
    <property type="entry name" value="HEQRo_perm_3TM"/>
    <property type="match status" value="1"/>
</dbReference>
<dbReference type="GO" id="GO:0006865">
    <property type="term" value="P:amino acid transport"/>
    <property type="evidence" value="ECO:0007669"/>
    <property type="project" value="UniProtKB-KW"/>
</dbReference>
<evidence type="ECO:0000256" key="8">
    <source>
        <dbReference type="RuleBase" id="RU363032"/>
    </source>
</evidence>
<evidence type="ECO:0000256" key="4">
    <source>
        <dbReference type="ARBA" id="ARBA00022692"/>
    </source>
</evidence>
<dbReference type="PANTHER" id="PTHR30614:SF0">
    <property type="entry name" value="L-CYSTINE TRANSPORT SYSTEM PERMEASE PROTEIN TCYL"/>
    <property type="match status" value="1"/>
</dbReference>
<dbReference type="GO" id="GO:0043190">
    <property type="term" value="C:ATP-binding cassette (ABC) transporter complex"/>
    <property type="evidence" value="ECO:0007669"/>
    <property type="project" value="InterPro"/>
</dbReference>
<dbReference type="Gene3D" id="1.10.3720.10">
    <property type="entry name" value="MetI-like"/>
    <property type="match status" value="1"/>
</dbReference>
<comment type="subcellular location">
    <subcellularLocation>
        <location evidence="1 8">Cell membrane</location>
        <topology evidence="1 8">Multi-pass membrane protein</topology>
    </subcellularLocation>
</comment>
<feature type="transmembrane region" description="Helical" evidence="8">
    <location>
        <begin position="191"/>
        <end position="209"/>
    </location>
</feature>
<evidence type="ECO:0000313" key="11">
    <source>
        <dbReference type="Proteomes" id="UP000586918"/>
    </source>
</evidence>
<keyword evidence="7 8" id="KW-0472">Membrane</keyword>
<dbReference type="EMBL" id="JAAXKZ010000032">
    <property type="protein sequence ID" value="NMH92154.1"/>
    <property type="molecule type" value="Genomic_DNA"/>
</dbReference>
<evidence type="ECO:0000256" key="5">
    <source>
        <dbReference type="ARBA" id="ARBA00022970"/>
    </source>
</evidence>